<protein>
    <recommendedName>
        <fullName evidence="3">THO complex subunit 2</fullName>
    </recommendedName>
</protein>
<evidence type="ECO:0000259" key="8">
    <source>
        <dbReference type="Pfam" id="PF11732"/>
    </source>
</evidence>
<dbReference type="PANTHER" id="PTHR21597:SF0">
    <property type="entry name" value="THO COMPLEX SUBUNIT 2"/>
    <property type="match status" value="1"/>
</dbReference>
<evidence type="ECO:0000256" key="5">
    <source>
        <dbReference type="ARBA" id="ARBA00047033"/>
    </source>
</evidence>
<dbReference type="InterPro" id="IPR032302">
    <property type="entry name" value="THOC2_N"/>
</dbReference>
<evidence type="ECO:0000313" key="10">
    <source>
        <dbReference type="EMBL" id="CAK8684438.1"/>
    </source>
</evidence>
<feature type="region of interest" description="Disordered" evidence="6">
    <location>
        <begin position="1183"/>
        <end position="1418"/>
    </location>
</feature>
<dbReference type="InterPro" id="IPR040007">
    <property type="entry name" value="Tho2"/>
</dbReference>
<comment type="subcellular location">
    <subcellularLocation>
        <location evidence="1">Nucleus</location>
    </subcellularLocation>
</comment>
<comment type="similarity">
    <text evidence="2">Belongs to the THOC2 family.</text>
</comment>
<accession>A0ABP0G0L8</accession>
<keyword evidence="4" id="KW-0539">Nucleus</keyword>
<evidence type="ECO:0000256" key="4">
    <source>
        <dbReference type="ARBA" id="ARBA00023242"/>
    </source>
</evidence>
<feature type="compositionally biased region" description="Basic and acidic residues" evidence="6">
    <location>
        <begin position="1318"/>
        <end position="1418"/>
    </location>
</feature>
<dbReference type="InterPro" id="IPR021418">
    <property type="entry name" value="THO_THOC2_C"/>
</dbReference>
<dbReference type="Pfam" id="PF16134">
    <property type="entry name" value="THOC2_N"/>
    <property type="match status" value="2"/>
</dbReference>
<feature type="domain" description="THO complex subunit 2 N-terminal" evidence="9">
    <location>
        <begin position="422"/>
        <end position="562"/>
    </location>
</feature>
<evidence type="ECO:0000256" key="6">
    <source>
        <dbReference type="SAM" id="MobiDB-lite"/>
    </source>
</evidence>
<keyword evidence="11" id="KW-1185">Reference proteome</keyword>
<feature type="domain" description="THO complex subunitTHOC2 C-terminal" evidence="7">
    <location>
        <begin position="871"/>
        <end position="1170"/>
    </location>
</feature>
<gene>
    <name evidence="10" type="ORF">CVLEPA_LOCUS15424</name>
</gene>
<dbReference type="Pfam" id="PF11732">
    <property type="entry name" value="Thoc2"/>
    <property type="match status" value="1"/>
</dbReference>
<feature type="domain" description="THO complex subunit 2 N-terminal" evidence="9">
    <location>
        <begin position="14"/>
        <end position="398"/>
    </location>
</feature>
<proteinExistence type="inferred from homology"/>
<dbReference type="Pfam" id="PF11262">
    <property type="entry name" value="Tho2"/>
    <property type="match status" value="1"/>
</dbReference>
<feature type="compositionally biased region" description="Basic and acidic residues" evidence="6">
    <location>
        <begin position="1183"/>
        <end position="1241"/>
    </location>
</feature>
<dbReference type="Proteomes" id="UP001642483">
    <property type="component" value="Unassembled WGS sequence"/>
</dbReference>
<feature type="region of interest" description="Disordered" evidence="6">
    <location>
        <begin position="906"/>
        <end position="925"/>
    </location>
</feature>
<evidence type="ECO:0000256" key="2">
    <source>
        <dbReference type="ARBA" id="ARBA00007857"/>
    </source>
</evidence>
<comment type="caution">
    <text evidence="10">The sequence shown here is derived from an EMBL/GenBank/DDBJ whole genome shotgun (WGS) entry which is preliminary data.</text>
</comment>
<dbReference type="EMBL" id="CAWYQH010000097">
    <property type="protein sequence ID" value="CAK8684438.1"/>
    <property type="molecule type" value="Genomic_DNA"/>
</dbReference>
<evidence type="ECO:0000256" key="3">
    <source>
        <dbReference type="ARBA" id="ARBA00019596"/>
    </source>
</evidence>
<reference evidence="10 11" key="1">
    <citation type="submission" date="2024-02" db="EMBL/GenBank/DDBJ databases">
        <authorList>
            <person name="Daric V."/>
            <person name="Darras S."/>
        </authorList>
    </citation>
    <scope>NUCLEOTIDE SEQUENCE [LARGE SCALE GENOMIC DNA]</scope>
</reference>
<sequence length="1418" mass="162159">MAANSLHFQVVKLDLCKSWEKSGKAQIVSLCNEALKHKHPMLKAEKDIRRIIYEVIHQVLSGKLKTENFIALLTTLKESSEDMSSIIADVLSMIDIELGALDDKKSKEKFISLLSSCKDEVGVALLKERLDVETLESLKLINSTKLFQQKYIKTKTRLFYKQQKFNLLREEMEGYSKLAVEIGDLNGSRITAVNVLEDIKSLIGCFNIDPNRVLDLILESFECHPQFAKDLFIPLLENYLILCERSTLCHLLGFKFAHYQNSSHKTPKSLYTVAALLVHHNLISLDDLMPHLIPGDDVLKDQWEKYVGIATEEARRTTVMLLNPSEKKDDKDVKIDADPSNQKLGLCEALLRIGDWEDAEQMMEKFTFDHMISHKPIATALCGLVSYVIDPLYRKMSGETAGKSVPIQCEDHYIFPTRANECADLPEAAFPMLYRLGCKVSLDPILLIKITRIGKSFFKEYALASETDQEKLKSVYGGFLGIVSSVLLPSLSLVLSNAYLSEEIWQMIADLPYQTRYRLYGEWKNESYKKHPELLLAKAQIVDKTKYIMRRLTKENVKQTGRQMGKLSHSSPTILFDYILSQIQRYDNLILPVVDALKYLTNLTYDVLAFCIIEALANPQKERMKHDDTNISNWLQSLACFCGAIFKKYPIELSGLLQYVANQLKAGKSLDLLILKEVVQKMSGIEISEEITNDQLQALSGGEILKAEGGYFGQIRNTKKSSNRLKEALLEQNLALPLCLLMGQQRQGIVFNDEEEMHLKLVGKLTDQCHDTLVQFGNFLSIQLGTEEYVKRFPTIDILATQYHTPADVAFFLSRPMYTHQINTKYDELRKQDRAKQKGGQDKSQRYITAADSVSHPICSLVQTIHPEKIWIDLSPSFYTTFWSLTLYDIEVPTAAYEREVNKLKQAMNNSEQESSNDNRKRREKERCENLISKLKEEERKQEEYWSRVRARFKSEKDGWFLAKTTKNDTITKFLQLCIFPRSVFSSLDAVYCARFIHILHQLKTPNFSTLLCFDRIFSDISYTVASLTENEASRYGRFLCTMLEIVHKWHAEKAVYDKDCGNFPGFVTVLRASTADGSSKANQLDYENFRHVCHKWQYKLTKAIVVCLESKEFVQIRNALMILTKVLPQFPAITSLAGALEKRIDKIRTEEKEKRPDLFALAMGYSGMLKMRKPHILPEHLFHNKAPASKDKQATARSTESSEKSSSDKSSKERAKSREKSAKRKPEERKEHTPKPKEAKTANGNSRGTSKEKALAAGDAKPQSRSSSKAADDRRSMELHKVSSHNDEKSERRSNSVTHSSEREHKRRKLEAASQGKEPRVERKPKDDRQRKSVGKEVVEENGLDEQKSKKVKERKRELASPREGDGSKRPKTEGDRRSKEKSRRSDPGPVQRKEGETRKERSGKEASREYPFDVNV</sequence>
<dbReference type="InterPro" id="IPR021726">
    <property type="entry name" value="THO_THOC2_N"/>
</dbReference>
<evidence type="ECO:0000259" key="7">
    <source>
        <dbReference type="Pfam" id="PF11262"/>
    </source>
</evidence>
<comment type="subunit">
    <text evidence="5">Component of the THO subcomplex, which is composed of THOC1, THOC2, THOC3, THOC5, THOC6 and THOC7. The THO subcomplex interacts with DDX39B to form the THO-DDX39B complex which multimerizes into a 28-subunit tetrameric assembly. Component of the transcription/export (TREX) complex at least composed of ALYREF/THOC4, DDX39B, SARNP/CIP29, CHTOP and the THO subcomplex; in the complex interacts with THOC1, THOC3, THOC5, THOC7 and DDX39B. TREX seems to have a dynamic structure involving ATP-dependent remodeling. Interacts with POLDIP3 and ZC3H11A.</text>
</comment>
<feature type="domain" description="THO complex subunitTHOC2 N-terminal" evidence="8">
    <location>
        <begin position="564"/>
        <end position="639"/>
    </location>
</feature>
<evidence type="ECO:0000313" key="11">
    <source>
        <dbReference type="Proteomes" id="UP001642483"/>
    </source>
</evidence>
<feature type="compositionally biased region" description="Basic and acidic residues" evidence="6">
    <location>
        <begin position="1271"/>
        <end position="1305"/>
    </location>
</feature>
<organism evidence="10 11">
    <name type="scientific">Clavelina lepadiformis</name>
    <name type="common">Light-bulb sea squirt</name>
    <name type="synonym">Ascidia lepadiformis</name>
    <dbReference type="NCBI Taxonomy" id="159417"/>
    <lineage>
        <taxon>Eukaryota</taxon>
        <taxon>Metazoa</taxon>
        <taxon>Chordata</taxon>
        <taxon>Tunicata</taxon>
        <taxon>Ascidiacea</taxon>
        <taxon>Aplousobranchia</taxon>
        <taxon>Clavelinidae</taxon>
        <taxon>Clavelina</taxon>
    </lineage>
</organism>
<evidence type="ECO:0000259" key="9">
    <source>
        <dbReference type="Pfam" id="PF16134"/>
    </source>
</evidence>
<feature type="compositionally biased region" description="Polar residues" evidence="6">
    <location>
        <begin position="907"/>
        <end position="916"/>
    </location>
</feature>
<name>A0ABP0G0L8_CLALP</name>
<evidence type="ECO:0000256" key="1">
    <source>
        <dbReference type="ARBA" id="ARBA00004123"/>
    </source>
</evidence>
<dbReference type="PANTHER" id="PTHR21597">
    <property type="entry name" value="THO2 PROTEIN"/>
    <property type="match status" value="1"/>
</dbReference>